<dbReference type="GO" id="GO:0007052">
    <property type="term" value="P:mitotic spindle organization"/>
    <property type="evidence" value="ECO:0007669"/>
    <property type="project" value="TreeGrafter"/>
</dbReference>
<dbReference type="InterPro" id="IPR011004">
    <property type="entry name" value="Trimer_LpxA-like_sf"/>
</dbReference>
<dbReference type="GO" id="GO:0005869">
    <property type="term" value="C:dynactin complex"/>
    <property type="evidence" value="ECO:0007669"/>
    <property type="project" value="InterPro"/>
</dbReference>
<comment type="caution">
    <text evidence="7">The sequence shown here is derived from an EMBL/GenBank/DDBJ whole genome shotgun (WGS) entry which is preliminary data.</text>
</comment>
<comment type="similarity">
    <text evidence="2">Belongs to the dynactin subunits 5/6 family. Dynactin subunit 6 subfamily.</text>
</comment>
<dbReference type="Gene3D" id="2.160.10.10">
    <property type="entry name" value="Hexapeptide repeat proteins"/>
    <property type="match status" value="1"/>
</dbReference>
<dbReference type="EMBL" id="NHTK01006127">
    <property type="protein sequence ID" value="PPQ63264.1"/>
    <property type="molecule type" value="Genomic_DNA"/>
</dbReference>
<dbReference type="InterPro" id="IPR027777">
    <property type="entry name" value="DCTN6"/>
</dbReference>
<gene>
    <name evidence="7" type="ORF">CVT24_006789</name>
</gene>
<evidence type="ECO:0000256" key="1">
    <source>
        <dbReference type="ARBA" id="ARBA00004245"/>
    </source>
</evidence>
<proteinExistence type="inferred from homology"/>
<evidence type="ECO:0000256" key="3">
    <source>
        <dbReference type="ARBA" id="ARBA00016573"/>
    </source>
</evidence>
<keyword evidence="5" id="KW-0206">Cytoskeleton</keyword>
<comment type="subcellular location">
    <subcellularLocation>
        <location evidence="1">Cytoplasm</location>
        <location evidence="1">Cytoskeleton</location>
    </subcellularLocation>
</comment>
<dbReference type="STRING" id="181874.A0A409V9A6"/>
<accession>A0A409V9A6</accession>
<keyword evidence="8" id="KW-1185">Reference proteome</keyword>
<evidence type="ECO:0000313" key="7">
    <source>
        <dbReference type="EMBL" id="PPQ63264.1"/>
    </source>
</evidence>
<reference evidence="7 8" key="1">
    <citation type="journal article" date="2018" name="Evol. Lett.">
        <title>Horizontal gene cluster transfer increased hallucinogenic mushroom diversity.</title>
        <authorList>
            <person name="Reynolds H.T."/>
            <person name="Vijayakumar V."/>
            <person name="Gluck-Thaler E."/>
            <person name="Korotkin H.B."/>
            <person name="Matheny P.B."/>
            <person name="Slot J.C."/>
        </authorList>
    </citation>
    <scope>NUCLEOTIDE SEQUENCE [LARGE SCALE GENOMIC DNA]</scope>
    <source>
        <strain evidence="7 8">2629</strain>
    </source>
</reference>
<dbReference type="GO" id="GO:0070840">
    <property type="term" value="F:dynein complex binding"/>
    <property type="evidence" value="ECO:0007669"/>
    <property type="project" value="TreeGrafter"/>
</dbReference>
<sequence>MPAIRDKFTIHSKAIVCQDVELKGDITIGAGSIVHPKATIFAIAGPIARSPRHHYRDSNLGGSFRRKEVMRIGDDNLFEIGCRVESPSIGDFNTISTRARVHHTVRMGSYCAIGAGCLLAPTEDEVLDDYTVVYGPAAEQRTWSGRGTVQEADLRRKHAEYLREMLPKFNRVRRGDAA</sequence>
<dbReference type="OrthoDB" id="2355at2759"/>
<evidence type="ECO:0000256" key="6">
    <source>
        <dbReference type="ARBA" id="ARBA00034687"/>
    </source>
</evidence>
<keyword evidence="4" id="KW-0963">Cytoplasm</keyword>
<evidence type="ECO:0000256" key="2">
    <source>
        <dbReference type="ARBA" id="ARBA00007719"/>
    </source>
</evidence>
<dbReference type="SUPFAM" id="SSF51161">
    <property type="entry name" value="Trimeric LpxA-like enzymes"/>
    <property type="match status" value="1"/>
</dbReference>
<organism evidence="7 8">
    <name type="scientific">Panaeolus cyanescens</name>
    <dbReference type="NCBI Taxonomy" id="181874"/>
    <lineage>
        <taxon>Eukaryota</taxon>
        <taxon>Fungi</taxon>
        <taxon>Dikarya</taxon>
        <taxon>Basidiomycota</taxon>
        <taxon>Agaricomycotina</taxon>
        <taxon>Agaricomycetes</taxon>
        <taxon>Agaricomycetidae</taxon>
        <taxon>Agaricales</taxon>
        <taxon>Agaricineae</taxon>
        <taxon>Galeropsidaceae</taxon>
        <taxon>Panaeolus</taxon>
    </lineage>
</organism>
<dbReference type="PANTHER" id="PTHR13072:SF0">
    <property type="entry name" value="DYNACTIN SUBUNIT 6"/>
    <property type="match status" value="1"/>
</dbReference>
<evidence type="ECO:0000256" key="4">
    <source>
        <dbReference type="ARBA" id="ARBA00022490"/>
    </source>
</evidence>
<evidence type="ECO:0000313" key="8">
    <source>
        <dbReference type="Proteomes" id="UP000284842"/>
    </source>
</evidence>
<evidence type="ECO:0000256" key="5">
    <source>
        <dbReference type="ARBA" id="ARBA00023212"/>
    </source>
</evidence>
<name>A0A409V9A6_9AGAR</name>
<protein>
    <recommendedName>
        <fullName evidence="3">Dynactin subunit 6</fullName>
    </recommendedName>
</protein>
<dbReference type="PANTHER" id="PTHR13072">
    <property type="entry name" value="DYNACTIN 6"/>
    <property type="match status" value="1"/>
</dbReference>
<dbReference type="AlphaFoldDB" id="A0A409V9A6"/>
<comment type="function">
    <text evidence="6">Part of the dynactin complex that activates the molecular motor dynein for ultra-processive transport along microtubules.</text>
</comment>
<dbReference type="InParanoid" id="A0A409V9A6"/>
<dbReference type="Proteomes" id="UP000284842">
    <property type="component" value="Unassembled WGS sequence"/>
</dbReference>